<keyword evidence="2" id="KW-1185">Reference proteome</keyword>
<evidence type="ECO:0000313" key="1">
    <source>
        <dbReference type="EMBL" id="KAK3375730.1"/>
    </source>
</evidence>
<dbReference type="Proteomes" id="UP001287356">
    <property type="component" value="Unassembled WGS sequence"/>
</dbReference>
<reference evidence="1" key="1">
    <citation type="journal article" date="2023" name="Mol. Phylogenet. Evol.">
        <title>Genome-scale phylogeny and comparative genomics of the fungal order Sordariales.</title>
        <authorList>
            <person name="Hensen N."/>
            <person name="Bonometti L."/>
            <person name="Westerberg I."/>
            <person name="Brannstrom I.O."/>
            <person name="Guillou S."/>
            <person name="Cros-Aarteil S."/>
            <person name="Calhoun S."/>
            <person name="Haridas S."/>
            <person name="Kuo A."/>
            <person name="Mondo S."/>
            <person name="Pangilinan J."/>
            <person name="Riley R."/>
            <person name="LaButti K."/>
            <person name="Andreopoulos B."/>
            <person name="Lipzen A."/>
            <person name="Chen C."/>
            <person name="Yan M."/>
            <person name="Daum C."/>
            <person name="Ng V."/>
            <person name="Clum A."/>
            <person name="Steindorff A."/>
            <person name="Ohm R.A."/>
            <person name="Martin F."/>
            <person name="Silar P."/>
            <person name="Natvig D.O."/>
            <person name="Lalanne C."/>
            <person name="Gautier V."/>
            <person name="Ament-Velasquez S.L."/>
            <person name="Kruys A."/>
            <person name="Hutchinson M.I."/>
            <person name="Powell A.J."/>
            <person name="Barry K."/>
            <person name="Miller A.N."/>
            <person name="Grigoriev I.V."/>
            <person name="Debuchy R."/>
            <person name="Gladieux P."/>
            <person name="Hiltunen Thoren M."/>
            <person name="Johannesson H."/>
        </authorList>
    </citation>
    <scope>NUCLEOTIDE SEQUENCE</scope>
    <source>
        <strain evidence="1">CBS 958.72</strain>
    </source>
</reference>
<reference evidence="1" key="2">
    <citation type="submission" date="2023-06" db="EMBL/GenBank/DDBJ databases">
        <authorList>
            <consortium name="Lawrence Berkeley National Laboratory"/>
            <person name="Haridas S."/>
            <person name="Hensen N."/>
            <person name="Bonometti L."/>
            <person name="Westerberg I."/>
            <person name="Brannstrom I.O."/>
            <person name="Guillou S."/>
            <person name="Cros-Aarteil S."/>
            <person name="Calhoun S."/>
            <person name="Kuo A."/>
            <person name="Mondo S."/>
            <person name="Pangilinan J."/>
            <person name="Riley R."/>
            <person name="Labutti K."/>
            <person name="Andreopoulos B."/>
            <person name="Lipzen A."/>
            <person name="Chen C."/>
            <person name="Yanf M."/>
            <person name="Daum C."/>
            <person name="Ng V."/>
            <person name="Clum A."/>
            <person name="Steindorff A."/>
            <person name="Ohm R."/>
            <person name="Martin F."/>
            <person name="Silar P."/>
            <person name="Natvig D."/>
            <person name="Lalanne C."/>
            <person name="Gautier V."/>
            <person name="Ament-Velasquez S.L."/>
            <person name="Kruys A."/>
            <person name="Hutchinson M.I."/>
            <person name="Powell A.J."/>
            <person name="Barry K."/>
            <person name="Miller A.N."/>
            <person name="Grigoriev I.V."/>
            <person name="Debuchy R."/>
            <person name="Gladieux P."/>
            <person name="Thoren M.H."/>
            <person name="Johannesson H."/>
        </authorList>
    </citation>
    <scope>NUCLEOTIDE SEQUENCE</scope>
    <source>
        <strain evidence="1">CBS 958.72</strain>
    </source>
</reference>
<proteinExistence type="predicted"/>
<name>A0AAE0KGD4_9PEZI</name>
<accession>A0AAE0KGD4</accession>
<organism evidence="1 2">
    <name type="scientific">Lasiosphaeria ovina</name>
    <dbReference type="NCBI Taxonomy" id="92902"/>
    <lineage>
        <taxon>Eukaryota</taxon>
        <taxon>Fungi</taxon>
        <taxon>Dikarya</taxon>
        <taxon>Ascomycota</taxon>
        <taxon>Pezizomycotina</taxon>
        <taxon>Sordariomycetes</taxon>
        <taxon>Sordariomycetidae</taxon>
        <taxon>Sordariales</taxon>
        <taxon>Lasiosphaeriaceae</taxon>
        <taxon>Lasiosphaeria</taxon>
    </lineage>
</organism>
<evidence type="ECO:0000313" key="2">
    <source>
        <dbReference type="Proteomes" id="UP001287356"/>
    </source>
</evidence>
<comment type="caution">
    <text evidence="1">The sequence shown here is derived from an EMBL/GenBank/DDBJ whole genome shotgun (WGS) entry which is preliminary data.</text>
</comment>
<dbReference type="AlphaFoldDB" id="A0AAE0KGD4"/>
<gene>
    <name evidence="1" type="ORF">B0T24DRAFT_591433</name>
</gene>
<dbReference type="EMBL" id="JAULSN010000003">
    <property type="protein sequence ID" value="KAK3375730.1"/>
    <property type="molecule type" value="Genomic_DNA"/>
</dbReference>
<sequence length="104" mass="11159">MEDSDGDEVPQLPAATPSWRTRAGVLGKNLNMLLGFAHEIGHNVNSIAESIMEHAIEEEGGPADPAPDLSELAIVAGEVVRRTQDHDGFDYDAEMEDEGESNDG</sequence>
<protein>
    <submittedName>
        <fullName evidence="1">Uncharacterized protein</fullName>
    </submittedName>
</protein>